<feature type="domain" description="DnaK suppressor protein-like N-terminal" evidence="7">
    <location>
        <begin position="10"/>
        <end position="70"/>
    </location>
</feature>
<dbReference type="PATRIC" id="fig|336831.14.peg.2744"/>
<protein>
    <submittedName>
        <fullName evidence="8">Uncharacterized protein</fullName>
    </submittedName>
</protein>
<dbReference type="STRING" id="336831.WG68_08850"/>
<dbReference type="InterPro" id="IPR037187">
    <property type="entry name" value="DnaK_N"/>
</dbReference>
<dbReference type="InterPro" id="IPR048487">
    <property type="entry name" value="DksA-like_N"/>
</dbReference>
<feature type="region of interest" description="Disordered" evidence="5">
    <location>
        <begin position="27"/>
        <end position="46"/>
    </location>
</feature>
<evidence type="ECO:0000256" key="1">
    <source>
        <dbReference type="ARBA" id="ARBA00022723"/>
    </source>
</evidence>
<accession>A0A0M2V5Y6</accession>
<gene>
    <name evidence="8" type="ORF">WG68_08850</name>
</gene>
<dbReference type="OrthoDB" id="6064855at2"/>
<evidence type="ECO:0000256" key="2">
    <source>
        <dbReference type="ARBA" id="ARBA00022771"/>
    </source>
</evidence>
<dbReference type="Gene3D" id="1.20.120.910">
    <property type="entry name" value="DksA, coiled-coil domain"/>
    <property type="match status" value="1"/>
</dbReference>
<keyword evidence="9" id="KW-1185">Reference proteome</keyword>
<dbReference type="InterPro" id="IPR020458">
    <property type="entry name" value="Znf_DskA_TraR_CS"/>
</dbReference>
<dbReference type="PROSITE" id="PS01102">
    <property type="entry name" value="ZF_DKSA_1"/>
    <property type="match status" value="1"/>
</dbReference>
<dbReference type="Pfam" id="PF21173">
    <property type="entry name" value="DksA-like_N"/>
    <property type="match status" value="1"/>
</dbReference>
<proteinExistence type="predicted"/>
<evidence type="ECO:0000256" key="4">
    <source>
        <dbReference type="PROSITE-ProRule" id="PRU00510"/>
    </source>
</evidence>
<evidence type="ECO:0000259" key="7">
    <source>
        <dbReference type="Pfam" id="PF21173"/>
    </source>
</evidence>
<evidence type="ECO:0000256" key="5">
    <source>
        <dbReference type="SAM" id="MobiDB-lite"/>
    </source>
</evidence>
<dbReference type="InterPro" id="IPR000962">
    <property type="entry name" value="Znf_DskA_TraR"/>
</dbReference>
<reference evidence="8 9" key="1">
    <citation type="submission" date="2015-03" db="EMBL/GenBank/DDBJ databases">
        <title>Draft genome sequences of two protease-producing strains of Arsukibacterium isolated from two cold and alkaline environments.</title>
        <authorList>
            <person name="Lylloff J.E."/>
            <person name="Skov L.B."/>
            <person name="Jepsen M."/>
            <person name="Hallin P.F."/>
            <person name="Sorensen S.J."/>
            <person name="Stougaard P."/>
            <person name="Glaring M.A."/>
        </authorList>
    </citation>
    <scope>NUCLEOTIDE SEQUENCE [LARGE SCALE GENOMIC DNA]</scope>
    <source>
        <strain evidence="8 9">GCM72</strain>
    </source>
</reference>
<evidence type="ECO:0000313" key="9">
    <source>
        <dbReference type="Proteomes" id="UP000034228"/>
    </source>
</evidence>
<dbReference type="PROSITE" id="PS51128">
    <property type="entry name" value="ZF_DKSA_2"/>
    <property type="match status" value="1"/>
</dbReference>
<dbReference type="Proteomes" id="UP000034228">
    <property type="component" value="Unassembled WGS sequence"/>
</dbReference>
<dbReference type="RefSeq" id="WP_046557327.1">
    <property type="nucleotide sequence ID" value="NZ_LAHO01000007.1"/>
</dbReference>
<feature type="domain" description="Zinc finger DksA/TraR C4-type" evidence="6">
    <location>
        <begin position="73"/>
        <end position="104"/>
    </location>
</feature>
<dbReference type="SUPFAM" id="SSF57716">
    <property type="entry name" value="Glucocorticoid receptor-like (DNA-binding domain)"/>
    <property type="match status" value="1"/>
</dbReference>
<dbReference type="PANTHER" id="PTHR33823:SF4">
    <property type="entry name" value="GENERAL STRESS PROTEIN 16O"/>
    <property type="match status" value="1"/>
</dbReference>
<dbReference type="SUPFAM" id="SSF109635">
    <property type="entry name" value="DnaK suppressor protein DksA, alpha-hairpin domain"/>
    <property type="match status" value="1"/>
</dbReference>
<dbReference type="Pfam" id="PF01258">
    <property type="entry name" value="zf-dskA_traR"/>
    <property type="match status" value="1"/>
</dbReference>
<evidence type="ECO:0000313" key="8">
    <source>
        <dbReference type="EMBL" id="KKO45809.1"/>
    </source>
</evidence>
<sequence>MPLQQLKHKLLVQKMQLERQLNAIHHDFQQGRSADSAEQAAERENEQVLNSLEHNAATELQQINTALQRMEHGDYLHCSKCGEDIGIARLNAVPFTTLCISCANTPV</sequence>
<dbReference type="AlphaFoldDB" id="A0A0M2V5Y6"/>
<dbReference type="PANTHER" id="PTHR33823">
    <property type="entry name" value="RNA POLYMERASE-BINDING TRANSCRIPTION FACTOR DKSA-RELATED"/>
    <property type="match status" value="1"/>
</dbReference>
<dbReference type="EMBL" id="LAHO01000007">
    <property type="protein sequence ID" value="KKO45809.1"/>
    <property type="molecule type" value="Genomic_DNA"/>
</dbReference>
<keyword evidence="1" id="KW-0479">Metal-binding</keyword>
<dbReference type="GO" id="GO:0008270">
    <property type="term" value="F:zinc ion binding"/>
    <property type="evidence" value="ECO:0007669"/>
    <property type="project" value="UniProtKB-KW"/>
</dbReference>
<organism evidence="8 9">
    <name type="scientific">Arsukibacterium ikkense</name>
    <dbReference type="NCBI Taxonomy" id="336831"/>
    <lineage>
        <taxon>Bacteria</taxon>
        <taxon>Pseudomonadati</taxon>
        <taxon>Pseudomonadota</taxon>
        <taxon>Gammaproteobacteria</taxon>
        <taxon>Chromatiales</taxon>
        <taxon>Chromatiaceae</taxon>
        <taxon>Arsukibacterium</taxon>
    </lineage>
</organism>
<evidence type="ECO:0000259" key="6">
    <source>
        <dbReference type="Pfam" id="PF01258"/>
    </source>
</evidence>
<comment type="caution">
    <text evidence="8">The sequence shown here is derived from an EMBL/GenBank/DDBJ whole genome shotgun (WGS) entry which is preliminary data.</text>
</comment>
<feature type="zinc finger region" description="dksA C4-type" evidence="4">
    <location>
        <begin position="78"/>
        <end position="102"/>
    </location>
</feature>
<keyword evidence="3" id="KW-0862">Zinc</keyword>
<name>A0A0M2V5Y6_9GAMM</name>
<evidence type="ECO:0000256" key="3">
    <source>
        <dbReference type="ARBA" id="ARBA00022833"/>
    </source>
</evidence>
<keyword evidence="2" id="KW-0863">Zinc-finger</keyword>